<organism evidence="6 7">
    <name type="scientific">Colletotrichum tanaceti</name>
    <dbReference type="NCBI Taxonomy" id="1306861"/>
    <lineage>
        <taxon>Eukaryota</taxon>
        <taxon>Fungi</taxon>
        <taxon>Dikarya</taxon>
        <taxon>Ascomycota</taxon>
        <taxon>Pezizomycotina</taxon>
        <taxon>Sordariomycetes</taxon>
        <taxon>Hypocreomycetidae</taxon>
        <taxon>Glomerellales</taxon>
        <taxon>Glomerellaceae</taxon>
        <taxon>Colletotrichum</taxon>
        <taxon>Colletotrichum destructivum species complex</taxon>
    </lineage>
</organism>
<dbReference type="EMBL" id="PJEX01000498">
    <property type="protein sequence ID" value="TKW49683.1"/>
    <property type="molecule type" value="Genomic_DNA"/>
</dbReference>
<comment type="subcellular location">
    <subcellularLocation>
        <location evidence="1">Mitochondrion</location>
    </subcellularLocation>
</comment>
<keyword evidence="3" id="KW-0496">Mitochondrion</keyword>
<feature type="transmembrane region" description="Helical" evidence="5">
    <location>
        <begin position="118"/>
        <end position="137"/>
    </location>
</feature>
<evidence type="ECO:0000256" key="5">
    <source>
        <dbReference type="SAM" id="Phobius"/>
    </source>
</evidence>
<reference evidence="6 7" key="1">
    <citation type="journal article" date="2019" name="PLoS ONE">
        <title>Comparative genome analysis indicates high evolutionary potential of pathogenicity genes in Colletotrichum tanaceti.</title>
        <authorList>
            <person name="Lelwala R.V."/>
            <person name="Korhonen P.K."/>
            <person name="Young N.D."/>
            <person name="Scott J.B."/>
            <person name="Ades P.A."/>
            <person name="Gasser R.B."/>
            <person name="Taylor P.W.J."/>
        </authorList>
    </citation>
    <scope>NUCLEOTIDE SEQUENCE [LARGE SCALE GENOMIC DNA]</scope>
    <source>
        <strain evidence="6">BRIP57314</strain>
    </source>
</reference>
<keyword evidence="2" id="KW-0809">Transit peptide</keyword>
<keyword evidence="5" id="KW-0812">Transmembrane</keyword>
<evidence type="ECO:0000313" key="6">
    <source>
        <dbReference type="EMBL" id="TKW49683.1"/>
    </source>
</evidence>
<dbReference type="AlphaFoldDB" id="A0A4U6X436"/>
<proteinExistence type="predicted"/>
<evidence type="ECO:0000256" key="1">
    <source>
        <dbReference type="ARBA" id="ARBA00004173"/>
    </source>
</evidence>
<keyword evidence="5" id="KW-0472">Membrane</keyword>
<name>A0A4U6X436_9PEZI</name>
<evidence type="ECO:0000313" key="7">
    <source>
        <dbReference type="Proteomes" id="UP000310108"/>
    </source>
</evidence>
<evidence type="ECO:0000256" key="3">
    <source>
        <dbReference type="ARBA" id="ARBA00023128"/>
    </source>
</evidence>
<keyword evidence="7" id="KW-1185">Reference proteome</keyword>
<dbReference type="OrthoDB" id="185373at2759"/>
<evidence type="ECO:0000256" key="4">
    <source>
        <dbReference type="SAM" id="MobiDB-lite"/>
    </source>
</evidence>
<accession>A0A4U6X436</accession>
<comment type="caution">
    <text evidence="6">The sequence shown here is derived from an EMBL/GenBank/DDBJ whole genome shotgun (WGS) entry which is preliminary data.</text>
</comment>
<protein>
    <recommendedName>
        <fullName evidence="8">Pentatricopeptide repeat domain-containing protein</fullName>
    </recommendedName>
</protein>
<dbReference type="Proteomes" id="UP000310108">
    <property type="component" value="Unassembled WGS sequence"/>
</dbReference>
<feature type="region of interest" description="Disordered" evidence="4">
    <location>
        <begin position="782"/>
        <end position="804"/>
    </location>
</feature>
<evidence type="ECO:0008006" key="8">
    <source>
        <dbReference type="Google" id="ProtNLM"/>
    </source>
</evidence>
<gene>
    <name evidence="6" type="ORF">CTA1_8896</name>
</gene>
<sequence length="892" mass="101679">MARLGREGSWSWGGRGRRWRAGSKSRHLQCITYCRTCCSGAQRRQGGRRRRGRRQERSWRSCWGYCHWHREGGGRGGGGAMAVGRQVTDYLQSGTSTPLLCPPPTALFFLPTHTFSRLRAFASVLLLLLLLFLLTGHEPRISPSSIMIPAVEAIGARQLLPLPLCSLPRGTSSRVLSARMRRVPRQYRLWSSAAPARRPSALRTQSSLATRALSQSHHLEAAVAPVKEKYAESPGAHLAQVIKAVQSQDTSTILRGVVALARHPQPIEVAEALQKLSPTAFSEIVRSLDPSRVGPRSDATHGLRIQSGLGQFSSVASVADQYGVRKIYRNAFKALRSLFDLWSYQGNDPSRADYVVLLRCAGAASDFEAAKGIWHREVKGDVVGNPRDGLVFAEYFKTRFLTDPTYTQNDLARFRLRPRDIARRRKGFAEPRLLWPLEKLRLSIASHKRDSFGRAPWLPTHDMHRLLSLPAPVRRLRRYIQRERKVVDEEFYCAYLLASARAGSFRDMIGLLWRTWKIKITDLQDHRAARIIGGVQRRNLNPLLQPTERLIHAIVQSFGCSGHVILARKLIVYISQRWQIPIPQSSWSSLLEWTYILSSAPANREWRIMGDTNRMIRADEVLSLWETMRGEPFLVDVGLHERDIHVKSLISAGRLHEAWEAIKHGRAEYDSLCQEVEEALFESLYPSPPPSSISRHLRLKTRKHMTWYTIQRWCQQWLRRTSKSLRHRPHLSPQIIPHFIGDFYRFLPDPITYTMNGGTVRIANTETNQKTRWVKRLVPGAPTQRLAPDPSRLKYSNPDSATEPEDLIPVMTLSGEPAYESMPITIRHATRRMVRQRRQLRFGEDERFLRSGKAMVQNDSREEEVGMNTDTATAEADVKELDKKAVLKALVW</sequence>
<dbReference type="Pfam" id="PF12921">
    <property type="entry name" value="ATP13"/>
    <property type="match status" value="1"/>
</dbReference>
<dbReference type="GO" id="GO:0005739">
    <property type="term" value="C:mitochondrion"/>
    <property type="evidence" value="ECO:0007669"/>
    <property type="project" value="UniProtKB-SubCell"/>
</dbReference>
<keyword evidence="5" id="KW-1133">Transmembrane helix</keyword>
<dbReference type="InterPro" id="IPR024319">
    <property type="entry name" value="ATPase_expression_mit"/>
</dbReference>
<evidence type="ECO:0000256" key="2">
    <source>
        <dbReference type="ARBA" id="ARBA00022946"/>
    </source>
</evidence>